<name>A0AAE0YJU0_9GAST</name>
<evidence type="ECO:0000313" key="2">
    <source>
        <dbReference type="EMBL" id="KAK3747937.1"/>
    </source>
</evidence>
<feature type="region of interest" description="Disordered" evidence="1">
    <location>
        <begin position="1"/>
        <end position="22"/>
    </location>
</feature>
<dbReference type="Proteomes" id="UP001283361">
    <property type="component" value="Unassembled WGS sequence"/>
</dbReference>
<gene>
    <name evidence="2" type="ORF">RRG08_041774</name>
</gene>
<sequence>MATSEVCGPRSQAADSATELGNHRVGIGQPTAIVLSGYLPGPASKAWTPATGSTERREPLNHSQYQFHALTCLSCVNPLASPLWPSAEFNIQRN</sequence>
<evidence type="ECO:0000313" key="3">
    <source>
        <dbReference type="Proteomes" id="UP001283361"/>
    </source>
</evidence>
<dbReference type="AlphaFoldDB" id="A0AAE0YJU0"/>
<proteinExistence type="predicted"/>
<dbReference type="EMBL" id="JAWDGP010006066">
    <property type="protein sequence ID" value="KAK3747937.1"/>
    <property type="molecule type" value="Genomic_DNA"/>
</dbReference>
<reference evidence="2" key="1">
    <citation type="journal article" date="2023" name="G3 (Bethesda)">
        <title>A reference genome for the long-term kleptoplast-retaining sea slug Elysia crispata morphotype clarki.</title>
        <authorList>
            <person name="Eastman K.E."/>
            <person name="Pendleton A.L."/>
            <person name="Shaikh M.A."/>
            <person name="Suttiyut T."/>
            <person name="Ogas R."/>
            <person name="Tomko P."/>
            <person name="Gavelis G."/>
            <person name="Widhalm J.R."/>
            <person name="Wisecaver J.H."/>
        </authorList>
    </citation>
    <scope>NUCLEOTIDE SEQUENCE</scope>
    <source>
        <strain evidence="2">ECLA1</strain>
    </source>
</reference>
<evidence type="ECO:0000256" key="1">
    <source>
        <dbReference type="SAM" id="MobiDB-lite"/>
    </source>
</evidence>
<keyword evidence="3" id="KW-1185">Reference proteome</keyword>
<protein>
    <submittedName>
        <fullName evidence="2">Uncharacterized protein</fullName>
    </submittedName>
</protein>
<accession>A0AAE0YJU0</accession>
<organism evidence="2 3">
    <name type="scientific">Elysia crispata</name>
    <name type="common">lettuce slug</name>
    <dbReference type="NCBI Taxonomy" id="231223"/>
    <lineage>
        <taxon>Eukaryota</taxon>
        <taxon>Metazoa</taxon>
        <taxon>Spiralia</taxon>
        <taxon>Lophotrochozoa</taxon>
        <taxon>Mollusca</taxon>
        <taxon>Gastropoda</taxon>
        <taxon>Heterobranchia</taxon>
        <taxon>Euthyneura</taxon>
        <taxon>Panpulmonata</taxon>
        <taxon>Sacoglossa</taxon>
        <taxon>Placobranchoidea</taxon>
        <taxon>Plakobranchidae</taxon>
        <taxon>Elysia</taxon>
    </lineage>
</organism>
<comment type="caution">
    <text evidence="2">The sequence shown here is derived from an EMBL/GenBank/DDBJ whole genome shotgun (WGS) entry which is preliminary data.</text>
</comment>